<keyword evidence="11" id="KW-0133">Cell shape</keyword>
<feature type="domain" description="Penicillin-binding protein transpeptidase" evidence="21">
    <location>
        <begin position="374"/>
        <end position="642"/>
    </location>
</feature>
<dbReference type="GO" id="GO:0030288">
    <property type="term" value="C:outer membrane-bounded periplasmic space"/>
    <property type="evidence" value="ECO:0007669"/>
    <property type="project" value="TreeGrafter"/>
</dbReference>
<reference evidence="23 24" key="1">
    <citation type="journal article" date="2018" name="Genome Announc.">
        <title>Draft Genome Sequence of Lactococcus sp. Strain NtB2 (JCM 32569), Isolated from the Gut of the Higher Termite Nasutitermes takasagoensis.</title>
        <authorList>
            <person name="Noda S."/>
            <person name="Aihara C."/>
            <person name="Yuki M."/>
            <person name="Ohkuma M."/>
        </authorList>
    </citation>
    <scope>NUCLEOTIDE SEQUENCE [LARGE SCALE GENOMIC DNA]</scope>
    <source>
        <strain evidence="23 24">NtB2</strain>
    </source>
</reference>
<dbReference type="SUPFAM" id="SSF53955">
    <property type="entry name" value="Lysozyme-like"/>
    <property type="match status" value="1"/>
</dbReference>
<dbReference type="NCBIfam" id="TIGR02074">
    <property type="entry name" value="PBP_1a_fam"/>
    <property type="match status" value="1"/>
</dbReference>
<evidence type="ECO:0000313" key="23">
    <source>
        <dbReference type="EMBL" id="GBG96491.1"/>
    </source>
</evidence>
<dbReference type="FunFam" id="1.10.3810.10:FF:000001">
    <property type="entry name" value="Penicillin-binding protein 1A"/>
    <property type="match status" value="1"/>
</dbReference>
<dbReference type="GO" id="GO:0008955">
    <property type="term" value="F:peptidoglycan glycosyltransferase activity"/>
    <property type="evidence" value="ECO:0007669"/>
    <property type="project" value="UniProtKB-EC"/>
</dbReference>
<keyword evidence="8" id="KW-0808">Transferase</keyword>
<dbReference type="AlphaFoldDB" id="A0A2R5HJL8"/>
<evidence type="ECO:0000256" key="12">
    <source>
        <dbReference type="ARBA" id="ARBA00022984"/>
    </source>
</evidence>
<evidence type="ECO:0000313" key="24">
    <source>
        <dbReference type="Proteomes" id="UP000245021"/>
    </source>
</evidence>
<evidence type="ECO:0000256" key="2">
    <source>
        <dbReference type="ARBA" id="ARBA00007739"/>
    </source>
</evidence>
<evidence type="ECO:0000259" key="22">
    <source>
        <dbReference type="Pfam" id="PF00912"/>
    </source>
</evidence>
<sequence length="760" mass="82901">MTEEQERLTRRRKKATGDQSKTAKKETIINKESNPVKYYASKVWRPFRRFWKKYSLTKVSLIALIVLVVATGSYLFYLAKSANVSVLQSSISAQTEIIDKNGNVAGELYGSKGSSVEFNQISDNVKNAVVATEDRTFYKNHGVNLGRFILATVTLGRFGGGSTITQQLAKNAYLTQAQTIDRKAREFFLALEINKHYSKQQILTMYLNNSYFGNGVWGIQDASEKYFGIPASDLTVDEAATLAGMLKGPEIYNPLYKNAQYAVPRRNTVLQNMVNAGFLKQDEADGYAKVDLLSELKDNYVPQTKSYKYPSYFNAVITEAENKFGMTLQEIMNNGYKIYTSLDSNMQTGMQATYSNVSLFPQAADGTYAQSGSVAIDPKTGGVSALVGNVDTGDYNAFLNFNYATQSKRSTGSTIKPLIAYLPAVQSGWSTDKVLSDVGKNFGSSSNPYEPKDDDGMTGHTGQYDGTNYASGTLPMYQALANSYNIPALNTYQSIGPEKGNELGKTFGLNLTDKNNILPTVLGSGVETNPWQMAQAYATFANGGVMNTAHIINKVENAAGQTIHKAKVSQTRVMSESDADKMTSMMQGTFTNGSAWNAAPSSYAMAGKTGTNNTTDQWVIGYTPDIAIALWVGFPQESNAQYQLEGTSSGQTSVIFRDEASYILPYTPGTKFNSENAYAAHGISPLAADWTQTRQNQDNIVATEQYKNNTTGNAPVQSSGSNSSDSSSNDSKLGEKIKKGLNDVGNAAKDLWDKASNIFN</sequence>
<dbReference type="PANTHER" id="PTHR32282:SF32">
    <property type="entry name" value="PENICILLIN-BINDING PROTEIN 2A"/>
    <property type="match status" value="1"/>
</dbReference>
<dbReference type="GO" id="GO:0008360">
    <property type="term" value="P:regulation of cell shape"/>
    <property type="evidence" value="ECO:0007669"/>
    <property type="project" value="UniProtKB-KW"/>
</dbReference>
<comment type="catalytic activity">
    <reaction evidence="18">
        <text>[GlcNAc-(1-&gt;4)-Mur2Ac(oyl-L-Ala-gamma-D-Glu-L-Lys-D-Ala-D-Ala)](n)-di-trans,octa-cis-undecaprenyl diphosphate + beta-D-GlcNAc-(1-&gt;4)-Mur2Ac(oyl-L-Ala-gamma-D-Glu-L-Lys-D-Ala-D-Ala)-di-trans,octa-cis-undecaprenyl diphosphate = [GlcNAc-(1-&gt;4)-Mur2Ac(oyl-L-Ala-gamma-D-Glu-L-Lys-D-Ala-D-Ala)](n+1)-di-trans,octa-cis-undecaprenyl diphosphate + di-trans,octa-cis-undecaprenyl diphosphate + H(+)</text>
        <dbReference type="Rhea" id="RHEA:23708"/>
        <dbReference type="Rhea" id="RHEA-COMP:9602"/>
        <dbReference type="Rhea" id="RHEA-COMP:9603"/>
        <dbReference type="ChEBI" id="CHEBI:15378"/>
        <dbReference type="ChEBI" id="CHEBI:58405"/>
        <dbReference type="ChEBI" id="CHEBI:60033"/>
        <dbReference type="ChEBI" id="CHEBI:78435"/>
        <dbReference type="EC" id="2.4.99.28"/>
    </reaction>
</comment>
<keyword evidence="7" id="KW-0328">Glycosyltransferase</keyword>
<evidence type="ECO:0000256" key="13">
    <source>
        <dbReference type="ARBA" id="ARBA00022989"/>
    </source>
</evidence>
<organism evidence="23 24">
    <name type="scientific">Lactococcus termiticola</name>
    <dbReference type="NCBI Taxonomy" id="2169526"/>
    <lineage>
        <taxon>Bacteria</taxon>
        <taxon>Bacillati</taxon>
        <taxon>Bacillota</taxon>
        <taxon>Bacilli</taxon>
        <taxon>Lactobacillales</taxon>
        <taxon>Streptococcaceae</taxon>
        <taxon>Lactococcus</taxon>
    </lineage>
</organism>
<evidence type="ECO:0000256" key="14">
    <source>
        <dbReference type="ARBA" id="ARBA00023136"/>
    </source>
</evidence>
<evidence type="ECO:0000256" key="3">
    <source>
        <dbReference type="ARBA" id="ARBA00022475"/>
    </source>
</evidence>
<evidence type="ECO:0000256" key="5">
    <source>
        <dbReference type="ARBA" id="ARBA00022645"/>
    </source>
</evidence>
<dbReference type="EMBL" id="BFFO01000003">
    <property type="protein sequence ID" value="GBG96491.1"/>
    <property type="molecule type" value="Genomic_DNA"/>
</dbReference>
<dbReference type="InterPro" id="IPR050396">
    <property type="entry name" value="Glycosyltr_51/Transpeptidase"/>
</dbReference>
<dbReference type="InterPro" id="IPR012338">
    <property type="entry name" value="Beta-lactam/transpept-like"/>
</dbReference>
<keyword evidence="15" id="KW-0511">Multifunctional enzyme</keyword>
<keyword evidence="4" id="KW-0964">Secreted</keyword>
<accession>A0A2R5HJL8</accession>
<feature type="transmembrane region" description="Helical" evidence="20">
    <location>
        <begin position="59"/>
        <end position="79"/>
    </location>
</feature>
<keyword evidence="6" id="KW-0645">Protease</keyword>
<name>A0A2R5HJL8_9LACT</name>
<evidence type="ECO:0000256" key="15">
    <source>
        <dbReference type="ARBA" id="ARBA00023268"/>
    </source>
</evidence>
<evidence type="ECO:0000256" key="19">
    <source>
        <dbReference type="SAM" id="MobiDB-lite"/>
    </source>
</evidence>
<keyword evidence="9 20" id="KW-0812">Transmembrane</keyword>
<dbReference type="InterPro" id="IPR023346">
    <property type="entry name" value="Lysozyme-like_dom_sf"/>
</dbReference>
<keyword evidence="13 20" id="KW-1133">Transmembrane helix</keyword>
<evidence type="ECO:0000256" key="11">
    <source>
        <dbReference type="ARBA" id="ARBA00022960"/>
    </source>
</evidence>
<keyword evidence="16" id="KW-0961">Cell wall biogenesis/degradation</keyword>
<keyword evidence="3" id="KW-1003">Cell membrane</keyword>
<feature type="region of interest" description="Disordered" evidence="19">
    <location>
        <begin position="442"/>
        <end position="462"/>
    </location>
</feature>
<dbReference type="Gene3D" id="3.40.710.10">
    <property type="entry name" value="DD-peptidase/beta-lactamase superfamily"/>
    <property type="match status" value="1"/>
</dbReference>
<evidence type="ECO:0000256" key="20">
    <source>
        <dbReference type="SAM" id="Phobius"/>
    </source>
</evidence>
<dbReference type="GO" id="GO:0009252">
    <property type="term" value="P:peptidoglycan biosynthetic process"/>
    <property type="evidence" value="ECO:0007669"/>
    <property type="project" value="UniProtKB-KW"/>
</dbReference>
<evidence type="ECO:0000256" key="18">
    <source>
        <dbReference type="ARBA" id="ARBA00049902"/>
    </source>
</evidence>
<keyword evidence="10" id="KW-0378">Hydrolase</keyword>
<keyword evidence="5" id="KW-0121">Carboxypeptidase</keyword>
<dbReference type="InterPro" id="IPR001264">
    <property type="entry name" value="Glyco_trans_51"/>
</dbReference>
<proteinExistence type="inferred from homology"/>
<protein>
    <submittedName>
        <fullName evidence="23">Penicillin-binding protein 2A</fullName>
    </submittedName>
</protein>
<feature type="domain" description="Glycosyl transferase family 51" evidence="22">
    <location>
        <begin position="103"/>
        <end position="273"/>
    </location>
</feature>
<keyword evidence="14 20" id="KW-0472">Membrane</keyword>
<dbReference type="GO" id="GO:0008658">
    <property type="term" value="F:penicillin binding"/>
    <property type="evidence" value="ECO:0007669"/>
    <property type="project" value="InterPro"/>
</dbReference>
<dbReference type="GO" id="GO:0071555">
    <property type="term" value="P:cell wall organization"/>
    <property type="evidence" value="ECO:0007669"/>
    <property type="project" value="UniProtKB-KW"/>
</dbReference>
<feature type="region of interest" description="Disordered" evidence="19">
    <location>
        <begin position="706"/>
        <end position="738"/>
    </location>
</feature>
<dbReference type="Pfam" id="PF00912">
    <property type="entry name" value="Transgly"/>
    <property type="match status" value="1"/>
</dbReference>
<dbReference type="PANTHER" id="PTHR32282">
    <property type="entry name" value="BINDING PROTEIN TRANSPEPTIDASE, PUTATIVE-RELATED"/>
    <property type="match status" value="1"/>
</dbReference>
<evidence type="ECO:0000256" key="10">
    <source>
        <dbReference type="ARBA" id="ARBA00022801"/>
    </source>
</evidence>
<feature type="compositionally biased region" description="Polar residues" evidence="19">
    <location>
        <begin position="706"/>
        <end position="717"/>
    </location>
</feature>
<evidence type="ECO:0000259" key="21">
    <source>
        <dbReference type="Pfam" id="PF00905"/>
    </source>
</evidence>
<feature type="compositionally biased region" description="Low complexity" evidence="19">
    <location>
        <begin position="718"/>
        <end position="731"/>
    </location>
</feature>
<evidence type="ECO:0000256" key="9">
    <source>
        <dbReference type="ARBA" id="ARBA00022692"/>
    </source>
</evidence>
<dbReference type="GO" id="GO:0006508">
    <property type="term" value="P:proteolysis"/>
    <property type="evidence" value="ECO:0007669"/>
    <property type="project" value="UniProtKB-KW"/>
</dbReference>
<evidence type="ECO:0000256" key="4">
    <source>
        <dbReference type="ARBA" id="ARBA00022525"/>
    </source>
</evidence>
<dbReference type="Gene3D" id="6.20.370.110">
    <property type="match status" value="1"/>
</dbReference>
<dbReference type="InterPro" id="IPR001460">
    <property type="entry name" value="PCN-bd_Tpept"/>
</dbReference>
<comment type="similarity">
    <text evidence="1">In the C-terminal section; belongs to the transpeptidase family.</text>
</comment>
<evidence type="ECO:0000256" key="16">
    <source>
        <dbReference type="ARBA" id="ARBA00023316"/>
    </source>
</evidence>
<dbReference type="SUPFAM" id="SSF56601">
    <property type="entry name" value="beta-lactamase/transpeptidase-like"/>
    <property type="match status" value="1"/>
</dbReference>
<keyword evidence="12" id="KW-0573">Peptidoglycan synthesis</keyword>
<dbReference type="Pfam" id="PF00905">
    <property type="entry name" value="Transpeptidase"/>
    <property type="match status" value="1"/>
</dbReference>
<evidence type="ECO:0000256" key="6">
    <source>
        <dbReference type="ARBA" id="ARBA00022670"/>
    </source>
</evidence>
<keyword evidence="24" id="KW-1185">Reference proteome</keyword>
<comment type="similarity">
    <text evidence="2">In the N-terminal section; belongs to the glycosyltransferase 51 family.</text>
</comment>
<evidence type="ECO:0000256" key="17">
    <source>
        <dbReference type="ARBA" id="ARBA00034000"/>
    </source>
</evidence>
<dbReference type="Gene3D" id="1.10.3810.10">
    <property type="entry name" value="Biosynthetic peptidoglycan transglycosylase-like"/>
    <property type="match status" value="1"/>
</dbReference>
<dbReference type="InterPro" id="IPR036950">
    <property type="entry name" value="PBP_transglycosylase"/>
</dbReference>
<comment type="caution">
    <text evidence="23">The sequence shown here is derived from an EMBL/GenBank/DDBJ whole genome shotgun (WGS) entry which is preliminary data.</text>
</comment>
<dbReference type="Proteomes" id="UP000245021">
    <property type="component" value="Unassembled WGS sequence"/>
</dbReference>
<evidence type="ECO:0000256" key="8">
    <source>
        <dbReference type="ARBA" id="ARBA00022679"/>
    </source>
</evidence>
<evidence type="ECO:0000256" key="7">
    <source>
        <dbReference type="ARBA" id="ARBA00022676"/>
    </source>
</evidence>
<evidence type="ECO:0000256" key="1">
    <source>
        <dbReference type="ARBA" id="ARBA00007090"/>
    </source>
</evidence>
<gene>
    <name evidence="23" type="ORF">NtB2_00603</name>
</gene>
<dbReference type="GO" id="GO:0009002">
    <property type="term" value="F:serine-type D-Ala-D-Ala carboxypeptidase activity"/>
    <property type="evidence" value="ECO:0007669"/>
    <property type="project" value="UniProtKB-EC"/>
</dbReference>
<comment type="catalytic activity">
    <reaction evidence="17">
        <text>Preferential cleavage: (Ac)2-L-Lys-D-Ala-|-D-Ala. Also transpeptidation of peptidyl-alanyl moieties that are N-acyl substituents of D-alanine.</text>
        <dbReference type="EC" id="3.4.16.4"/>
    </reaction>
</comment>
<feature type="region of interest" description="Disordered" evidence="19">
    <location>
        <begin position="1"/>
        <end position="24"/>
    </location>
</feature>